<keyword evidence="4" id="KW-1185">Reference proteome</keyword>
<proteinExistence type="predicted"/>
<evidence type="ECO:0000256" key="1">
    <source>
        <dbReference type="SAM" id="MobiDB-lite"/>
    </source>
</evidence>
<dbReference type="RefSeq" id="WP_150554781.1">
    <property type="nucleotide sequence ID" value="NZ_CABPSC010000003.1"/>
</dbReference>
<gene>
    <name evidence="3" type="primary">betC</name>
    <name evidence="3" type="ORF">PNO31109_01306</name>
</gene>
<dbReference type="InterPro" id="IPR017850">
    <property type="entry name" value="Alkaline_phosphatase_core_sf"/>
</dbReference>
<name>A0A5E4TG07_9BURK</name>
<feature type="region of interest" description="Disordered" evidence="1">
    <location>
        <begin position="1"/>
        <end position="24"/>
    </location>
</feature>
<dbReference type="AlphaFoldDB" id="A0A5E4TG07"/>
<dbReference type="GO" id="GO:0004065">
    <property type="term" value="F:arylsulfatase activity"/>
    <property type="evidence" value="ECO:0007669"/>
    <property type="project" value="TreeGrafter"/>
</dbReference>
<dbReference type="Pfam" id="PF00884">
    <property type="entry name" value="Sulfatase"/>
    <property type="match status" value="1"/>
</dbReference>
<dbReference type="CDD" id="cd16035">
    <property type="entry name" value="sulfatase_like"/>
    <property type="match status" value="1"/>
</dbReference>
<dbReference type="PROSITE" id="PS51318">
    <property type="entry name" value="TAT"/>
    <property type="match status" value="1"/>
</dbReference>
<feature type="compositionally biased region" description="Basic and acidic residues" evidence="1">
    <location>
        <begin position="11"/>
        <end position="23"/>
    </location>
</feature>
<feature type="region of interest" description="Disordered" evidence="1">
    <location>
        <begin position="36"/>
        <end position="71"/>
    </location>
</feature>
<feature type="domain" description="Sulfatase N-terminal" evidence="2">
    <location>
        <begin position="82"/>
        <end position="452"/>
    </location>
</feature>
<reference evidence="3 4" key="1">
    <citation type="submission" date="2019-08" db="EMBL/GenBank/DDBJ databases">
        <authorList>
            <person name="Peeters C."/>
        </authorList>
    </citation>
    <scope>NUCLEOTIDE SEQUENCE [LARGE SCALE GENOMIC DNA]</scope>
    <source>
        <strain evidence="3 4">LMG 31109</strain>
    </source>
</reference>
<organism evidence="3 4">
    <name type="scientific">Pandoraea nosoerga</name>
    <dbReference type="NCBI Taxonomy" id="2508296"/>
    <lineage>
        <taxon>Bacteria</taxon>
        <taxon>Pseudomonadati</taxon>
        <taxon>Pseudomonadota</taxon>
        <taxon>Betaproteobacteria</taxon>
        <taxon>Burkholderiales</taxon>
        <taxon>Burkholderiaceae</taxon>
        <taxon>Pandoraea</taxon>
    </lineage>
</organism>
<evidence type="ECO:0000313" key="4">
    <source>
        <dbReference type="Proteomes" id="UP000367825"/>
    </source>
</evidence>
<dbReference type="OrthoDB" id="9766107at2"/>
<dbReference type="InterPro" id="IPR006311">
    <property type="entry name" value="TAT_signal"/>
</dbReference>
<dbReference type="InterPro" id="IPR051849">
    <property type="entry name" value="GAG-degrading_sulfatase"/>
</dbReference>
<dbReference type="Gene3D" id="3.40.720.10">
    <property type="entry name" value="Alkaline Phosphatase, subunit A"/>
    <property type="match status" value="1"/>
</dbReference>
<evidence type="ECO:0000259" key="2">
    <source>
        <dbReference type="Pfam" id="PF00884"/>
    </source>
</evidence>
<dbReference type="GO" id="GO:0047753">
    <property type="term" value="F:choline-sulfatase activity"/>
    <property type="evidence" value="ECO:0007669"/>
    <property type="project" value="UniProtKB-EC"/>
</dbReference>
<protein>
    <submittedName>
        <fullName evidence="3">Choline-sulfatase</fullName>
        <ecNumber evidence="3">3.1.6.6</ecNumber>
    </submittedName>
</protein>
<dbReference type="EC" id="3.1.6.6" evidence="3"/>
<feature type="compositionally biased region" description="Acidic residues" evidence="1">
    <location>
        <begin position="1"/>
        <end position="10"/>
    </location>
</feature>
<dbReference type="SUPFAM" id="SSF53649">
    <property type="entry name" value="Alkaline phosphatase-like"/>
    <property type="match status" value="1"/>
</dbReference>
<sequence length="635" mass="70068">MVDARDDETPDNPRDPASAERRRFLLATGVATASGALTGTVAHAAPSGDNPPSGRNSASAPASAFDSTPAAPIPAQLPAGYNILLIVTDQERHFDGGYPFPVPGRERLMREGVTFLHHENNTNVCTSSRSVMYTGLHMPQTGMFDNLGLPFTQGLSLDPKLGTLGSMMHAAGYYAAYKGKWHLNDKIDAVAHPEDLGLQPRPELHRIMEQYGFRDYHGVGDVIGLSQGGYLYDAVTTGESVNWLRSTAEQLRSAGKPWFLAVNLVNPHDVMFLDTDQPGAPVQWTGQDNDGGVGMAPAQPPQHALYRATWPDVPLPASRHQSFSEPGRPPAHLEYQRARAALVGQFPDEDRRWRKLQDYYFNCIRDCDTHVARLLSELDALGIAGRTIVVFTADHGELGGHHQMHGKGSSVYREQMHVPFVIRHPAYPGGKTCSAMTCHLDLAPTLLGLTGAPEGLRRQILGERKGKDASPLLAAPDRASVHAVRESSLYCYSMMLYADADYIGQVQAIQRARGLSAQEKAKRTAALHIDLNKRSAIRAINDGRYKFARYFSLRHHHVPRTLDELTAMNDLELFDLQADPHEMNNLARDLTAHRDIVMSMNEKLNRLIAQEVGVDDGHYLPIDKPHPWLAQRAIE</sequence>
<dbReference type="GO" id="GO:0015024">
    <property type="term" value="F:glucuronate-2-sulfatase activity"/>
    <property type="evidence" value="ECO:0007669"/>
    <property type="project" value="TreeGrafter"/>
</dbReference>
<dbReference type="PANTHER" id="PTHR46615">
    <property type="entry name" value="ARYLSULFATASE K"/>
    <property type="match status" value="1"/>
</dbReference>
<accession>A0A5E4TG07</accession>
<keyword evidence="3" id="KW-0378">Hydrolase</keyword>
<dbReference type="InterPro" id="IPR000917">
    <property type="entry name" value="Sulfatase_N"/>
</dbReference>
<dbReference type="Proteomes" id="UP000367825">
    <property type="component" value="Unassembled WGS sequence"/>
</dbReference>
<evidence type="ECO:0000313" key="3">
    <source>
        <dbReference type="EMBL" id="VVD85079.1"/>
    </source>
</evidence>
<dbReference type="EMBL" id="CABPSC010000003">
    <property type="protein sequence ID" value="VVD85079.1"/>
    <property type="molecule type" value="Genomic_DNA"/>
</dbReference>
<dbReference type="PANTHER" id="PTHR46615:SF1">
    <property type="entry name" value="ARYLSULFATASE K"/>
    <property type="match status" value="1"/>
</dbReference>